<organism evidence="2 3">
    <name type="scientific">Rhodocollybia butyracea</name>
    <dbReference type="NCBI Taxonomy" id="206335"/>
    <lineage>
        <taxon>Eukaryota</taxon>
        <taxon>Fungi</taxon>
        <taxon>Dikarya</taxon>
        <taxon>Basidiomycota</taxon>
        <taxon>Agaricomycotina</taxon>
        <taxon>Agaricomycetes</taxon>
        <taxon>Agaricomycetidae</taxon>
        <taxon>Agaricales</taxon>
        <taxon>Marasmiineae</taxon>
        <taxon>Omphalotaceae</taxon>
        <taxon>Rhodocollybia</taxon>
    </lineage>
</organism>
<evidence type="ECO:0000313" key="3">
    <source>
        <dbReference type="Proteomes" id="UP000772434"/>
    </source>
</evidence>
<sequence length="357" mass="38584">MGTSLAASSIFSPQVIVLAPIISFALVLALFGFYTLLFGLSFHLLRHAKNISHQKLHLSWMLSLFLVSSVGGMMNAASNIDDLVFAYNAIRTQDFARFLKFITQDPAETVMTGFSYICLVLANTVADSVIIHRIYLVWGSKLWIIILPAIVSLAINAVGLASAIMRTIGFPNGGNEAIFELELKGVNYGLGFFYANATLNMVLTMMIAGRIWWVARQISTCFGQNGVINAKYKDIIAVLVECGFLYPIALIAHAVVEGNQSRIAIPVDLTGPVILLAGIAPTLIILSTCIGRKLGQRVIDSQGTATTGTPVFQGGVDSIQNISSFMQVAHASQDGSTLNPGQNTEVEIEMKRIIVEV</sequence>
<dbReference type="Proteomes" id="UP000772434">
    <property type="component" value="Unassembled WGS sequence"/>
</dbReference>
<accession>A0A9P5PJA8</accession>
<dbReference type="EMBL" id="JADNRY010000086">
    <property type="protein sequence ID" value="KAF9066546.1"/>
    <property type="molecule type" value="Genomic_DNA"/>
</dbReference>
<dbReference type="AlphaFoldDB" id="A0A9P5PJA8"/>
<feature type="transmembrane region" description="Helical" evidence="1">
    <location>
        <begin position="58"/>
        <end position="77"/>
    </location>
</feature>
<protein>
    <submittedName>
        <fullName evidence="2">Uncharacterized protein</fullName>
    </submittedName>
</protein>
<keyword evidence="1" id="KW-1133">Transmembrane helix</keyword>
<feature type="transmembrane region" description="Helical" evidence="1">
    <location>
        <begin position="142"/>
        <end position="168"/>
    </location>
</feature>
<reference evidence="2" key="1">
    <citation type="submission" date="2020-11" db="EMBL/GenBank/DDBJ databases">
        <authorList>
            <consortium name="DOE Joint Genome Institute"/>
            <person name="Ahrendt S."/>
            <person name="Riley R."/>
            <person name="Andreopoulos W."/>
            <person name="Labutti K."/>
            <person name="Pangilinan J."/>
            <person name="Ruiz-Duenas F.J."/>
            <person name="Barrasa J.M."/>
            <person name="Sanchez-Garcia M."/>
            <person name="Camarero S."/>
            <person name="Miyauchi S."/>
            <person name="Serrano A."/>
            <person name="Linde D."/>
            <person name="Babiker R."/>
            <person name="Drula E."/>
            <person name="Ayuso-Fernandez I."/>
            <person name="Pacheco R."/>
            <person name="Padilla G."/>
            <person name="Ferreira P."/>
            <person name="Barriuso J."/>
            <person name="Kellner H."/>
            <person name="Castanera R."/>
            <person name="Alfaro M."/>
            <person name="Ramirez L."/>
            <person name="Pisabarro A.G."/>
            <person name="Kuo A."/>
            <person name="Tritt A."/>
            <person name="Lipzen A."/>
            <person name="He G."/>
            <person name="Yan M."/>
            <person name="Ng V."/>
            <person name="Cullen D."/>
            <person name="Martin F."/>
            <person name="Rosso M.-N."/>
            <person name="Henrissat B."/>
            <person name="Hibbett D."/>
            <person name="Martinez A.T."/>
            <person name="Grigoriev I.V."/>
        </authorList>
    </citation>
    <scope>NUCLEOTIDE SEQUENCE</scope>
    <source>
        <strain evidence="2">AH 40177</strain>
    </source>
</reference>
<dbReference type="OrthoDB" id="3039972at2759"/>
<evidence type="ECO:0000313" key="2">
    <source>
        <dbReference type="EMBL" id="KAF9066546.1"/>
    </source>
</evidence>
<evidence type="ECO:0000256" key="1">
    <source>
        <dbReference type="SAM" id="Phobius"/>
    </source>
</evidence>
<feature type="transmembrane region" description="Helical" evidence="1">
    <location>
        <begin position="235"/>
        <end position="256"/>
    </location>
</feature>
<comment type="caution">
    <text evidence="2">The sequence shown here is derived from an EMBL/GenBank/DDBJ whole genome shotgun (WGS) entry which is preliminary data.</text>
</comment>
<keyword evidence="1" id="KW-0812">Transmembrane</keyword>
<proteinExistence type="predicted"/>
<feature type="transmembrane region" description="Helical" evidence="1">
    <location>
        <begin position="188"/>
        <end position="214"/>
    </location>
</feature>
<feature type="transmembrane region" description="Helical" evidence="1">
    <location>
        <begin position="271"/>
        <end position="291"/>
    </location>
</feature>
<name>A0A9P5PJA8_9AGAR</name>
<keyword evidence="1" id="KW-0472">Membrane</keyword>
<feature type="transmembrane region" description="Helical" evidence="1">
    <location>
        <begin position="15"/>
        <end position="37"/>
    </location>
</feature>
<gene>
    <name evidence="2" type="ORF">BDP27DRAFT_1423794</name>
</gene>
<feature type="transmembrane region" description="Helical" evidence="1">
    <location>
        <begin position="114"/>
        <end position="135"/>
    </location>
</feature>
<keyword evidence="3" id="KW-1185">Reference proteome</keyword>